<evidence type="ECO:0000256" key="1">
    <source>
        <dbReference type="SAM" id="Phobius"/>
    </source>
</evidence>
<gene>
    <name evidence="2" type="ORF">CAEBREN_26038</name>
</gene>
<dbReference type="EMBL" id="GL379790">
    <property type="protein sequence ID" value="EGT49624.1"/>
    <property type="molecule type" value="Genomic_DNA"/>
</dbReference>
<proteinExistence type="predicted"/>
<sequence>MKNTPKTFSKDLDAWQMKSHELNNSRNLLYGICLPMNSSSELQISLWERNQLGFSNKIVLEVVSLGSLPTVKSDEVEYEFKKEGFTKGNVFYIIPLLLVCVTMFAGRTVYHMGQSEHLKTQDLYSRLKVLMESHELNEARNILDCICLPMHNSTAELQISLSEGHRLHYPIKTVLEVVPFGIWPTVTTPNSGHVDKKTKNDMCKVS</sequence>
<reference evidence="3" key="1">
    <citation type="submission" date="2011-07" db="EMBL/GenBank/DDBJ databases">
        <authorList>
            <consortium name="Caenorhabditis brenneri Sequencing and Analysis Consortium"/>
            <person name="Wilson R.K."/>
        </authorList>
    </citation>
    <scope>NUCLEOTIDE SEQUENCE [LARGE SCALE GENOMIC DNA]</scope>
    <source>
        <strain evidence="3">PB2801</strain>
    </source>
</reference>
<name>G0MDN2_CAEBE</name>
<dbReference type="AlphaFoldDB" id="G0MDN2"/>
<evidence type="ECO:0000313" key="2">
    <source>
        <dbReference type="EMBL" id="EGT49624.1"/>
    </source>
</evidence>
<organism evidence="3">
    <name type="scientific">Caenorhabditis brenneri</name>
    <name type="common">Nematode worm</name>
    <dbReference type="NCBI Taxonomy" id="135651"/>
    <lineage>
        <taxon>Eukaryota</taxon>
        <taxon>Metazoa</taxon>
        <taxon>Ecdysozoa</taxon>
        <taxon>Nematoda</taxon>
        <taxon>Chromadorea</taxon>
        <taxon>Rhabditida</taxon>
        <taxon>Rhabditina</taxon>
        <taxon>Rhabditomorpha</taxon>
        <taxon>Rhabditoidea</taxon>
        <taxon>Rhabditidae</taxon>
        <taxon>Peloderinae</taxon>
        <taxon>Caenorhabditis</taxon>
    </lineage>
</organism>
<dbReference type="Proteomes" id="UP000008068">
    <property type="component" value="Unassembled WGS sequence"/>
</dbReference>
<keyword evidence="1" id="KW-0812">Transmembrane</keyword>
<keyword evidence="1" id="KW-1133">Transmembrane helix</keyword>
<protein>
    <submittedName>
        <fullName evidence="2">Uncharacterized protein</fullName>
    </submittedName>
</protein>
<keyword evidence="3" id="KW-1185">Reference proteome</keyword>
<accession>G0MDN2</accession>
<keyword evidence="1" id="KW-0472">Membrane</keyword>
<evidence type="ECO:0000313" key="3">
    <source>
        <dbReference type="Proteomes" id="UP000008068"/>
    </source>
</evidence>
<feature type="transmembrane region" description="Helical" evidence="1">
    <location>
        <begin position="90"/>
        <end position="110"/>
    </location>
</feature>
<dbReference type="InParanoid" id="G0MDN2"/>
<dbReference type="HOGENOM" id="CLU_1332972_0_0_1"/>